<dbReference type="Pfam" id="PF01590">
    <property type="entry name" value="GAF"/>
    <property type="match status" value="1"/>
</dbReference>
<dbReference type="SUPFAM" id="SSF55781">
    <property type="entry name" value="GAF domain-like"/>
    <property type="match status" value="2"/>
</dbReference>
<evidence type="ECO:0000256" key="5">
    <source>
        <dbReference type="ARBA" id="ARBA00022553"/>
    </source>
</evidence>
<keyword evidence="9" id="KW-0157">Chromophore</keyword>
<evidence type="ECO:0000313" key="15">
    <source>
        <dbReference type="Proteomes" id="UP000003704"/>
    </source>
</evidence>
<dbReference type="SUPFAM" id="SSF55874">
    <property type="entry name" value="ATPase domain of HSP90 chaperone/DNA topoisomerase II/histidine kinase"/>
    <property type="match status" value="1"/>
</dbReference>
<dbReference type="InterPro" id="IPR029016">
    <property type="entry name" value="GAF-like_dom_sf"/>
</dbReference>
<dbReference type="GO" id="GO:0007234">
    <property type="term" value="P:osmosensory signaling via phosphorelay pathway"/>
    <property type="evidence" value="ECO:0007669"/>
    <property type="project" value="TreeGrafter"/>
</dbReference>
<dbReference type="STRING" id="1172194.WQQ_39160"/>
<dbReference type="CDD" id="cd00082">
    <property type="entry name" value="HisKA"/>
    <property type="match status" value="1"/>
</dbReference>
<dbReference type="AlphaFoldDB" id="I8HYX7"/>
<dbReference type="Proteomes" id="UP000003704">
    <property type="component" value="Unassembled WGS sequence"/>
</dbReference>
<evidence type="ECO:0000256" key="3">
    <source>
        <dbReference type="ARBA" id="ARBA00012438"/>
    </source>
</evidence>
<dbReference type="SMART" id="SM00065">
    <property type="entry name" value="GAF"/>
    <property type="match status" value="1"/>
</dbReference>
<keyword evidence="8" id="KW-0418">Kinase</keyword>
<dbReference type="GO" id="GO:0000156">
    <property type="term" value="F:phosphorelay response regulator activity"/>
    <property type="evidence" value="ECO:0007669"/>
    <property type="project" value="TreeGrafter"/>
</dbReference>
<dbReference type="GO" id="GO:0005886">
    <property type="term" value="C:plasma membrane"/>
    <property type="evidence" value="ECO:0007669"/>
    <property type="project" value="UniProtKB-ARBA"/>
</dbReference>
<keyword evidence="7" id="KW-0808">Transferase</keyword>
<dbReference type="Pfam" id="PF02518">
    <property type="entry name" value="HATPase_c"/>
    <property type="match status" value="1"/>
</dbReference>
<organism evidence="14 15">
    <name type="scientific">Hydrocarboniphaga effusa AP103</name>
    <dbReference type="NCBI Taxonomy" id="1172194"/>
    <lineage>
        <taxon>Bacteria</taxon>
        <taxon>Pseudomonadati</taxon>
        <taxon>Pseudomonadota</taxon>
        <taxon>Gammaproteobacteria</taxon>
        <taxon>Nevskiales</taxon>
        <taxon>Nevskiaceae</taxon>
        <taxon>Hydrocarboniphaga</taxon>
    </lineage>
</organism>
<comment type="catalytic activity">
    <reaction evidence="1">
        <text>ATP + protein L-histidine = ADP + protein N-phospho-L-histidine.</text>
        <dbReference type="EC" id="2.7.13.3"/>
    </reaction>
</comment>
<protein>
    <recommendedName>
        <fullName evidence="3">histidine kinase</fullName>
        <ecNumber evidence="3">2.7.13.3</ecNumber>
    </recommendedName>
</protein>
<dbReference type="InterPro" id="IPR003594">
    <property type="entry name" value="HATPase_dom"/>
</dbReference>
<reference evidence="14 15" key="1">
    <citation type="journal article" date="2012" name="J. Bacteriol.">
        <title>Genome Sequence of n-Alkane-Degrading Hydrocarboniphaga effusa Strain AP103T (ATCC BAA-332T).</title>
        <authorList>
            <person name="Chang H.K."/>
            <person name="Zylstra G.J."/>
            <person name="Chae J.C."/>
        </authorList>
    </citation>
    <scope>NUCLEOTIDE SEQUENCE [LARGE SCALE GENOMIC DNA]</scope>
    <source>
        <strain evidence="14 15">AP103</strain>
    </source>
</reference>
<evidence type="ECO:0000256" key="1">
    <source>
        <dbReference type="ARBA" id="ARBA00000085"/>
    </source>
</evidence>
<feature type="domain" description="Histidine kinase" evidence="13">
    <location>
        <begin position="539"/>
        <end position="753"/>
    </location>
</feature>
<dbReference type="InterPro" id="IPR003018">
    <property type="entry name" value="GAF"/>
</dbReference>
<dbReference type="InterPro" id="IPR016132">
    <property type="entry name" value="Phyto_chromo_attachment"/>
</dbReference>
<dbReference type="Gene3D" id="3.30.450.20">
    <property type="entry name" value="PAS domain"/>
    <property type="match status" value="1"/>
</dbReference>
<name>I8HYX7_9GAMM</name>
<dbReference type="PROSITE" id="PS50109">
    <property type="entry name" value="HIS_KIN"/>
    <property type="match status" value="1"/>
</dbReference>
<evidence type="ECO:0000256" key="8">
    <source>
        <dbReference type="ARBA" id="ARBA00022777"/>
    </source>
</evidence>
<dbReference type="Gene3D" id="3.30.450.270">
    <property type="match status" value="1"/>
</dbReference>
<dbReference type="PANTHER" id="PTHR42878:SF15">
    <property type="entry name" value="BACTERIOPHYTOCHROME"/>
    <property type="match status" value="1"/>
</dbReference>
<dbReference type="InterPro" id="IPR005467">
    <property type="entry name" value="His_kinase_dom"/>
</dbReference>
<keyword evidence="10" id="KW-0675">Receptor</keyword>
<dbReference type="InterPro" id="IPR001294">
    <property type="entry name" value="Phytochrome"/>
</dbReference>
<dbReference type="OrthoDB" id="9808408at2"/>
<keyword evidence="4" id="KW-0600">Photoreceptor protein</keyword>
<dbReference type="Gene3D" id="3.30.450.40">
    <property type="match status" value="1"/>
</dbReference>
<evidence type="ECO:0000256" key="11">
    <source>
        <dbReference type="SAM" id="MobiDB-lite"/>
    </source>
</evidence>
<dbReference type="InterPro" id="IPR036097">
    <property type="entry name" value="HisK_dim/P_sf"/>
</dbReference>
<dbReference type="GO" id="GO:0009881">
    <property type="term" value="F:photoreceptor activity"/>
    <property type="evidence" value="ECO:0007669"/>
    <property type="project" value="UniProtKB-KW"/>
</dbReference>
<dbReference type="GO" id="GO:0000155">
    <property type="term" value="F:phosphorelay sensor kinase activity"/>
    <property type="evidence" value="ECO:0007669"/>
    <property type="project" value="InterPro"/>
</dbReference>
<evidence type="ECO:0000256" key="9">
    <source>
        <dbReference type="ARBA" id="ARBA00022991"/>
    </source>
</evidence>
<dbReference type="SUPFAM" id="SSF47384">
    <property type="entry name" value="Homodimeric domain of signal transducing histidine kinase"/>
    <property type="match status" value="1"/>
</dbReference>
<dbReference type="InterPro" id="IPR003661">
    <property type="entry name" value="HisK_dim/P_dom"/>
</dbReference>
<dbReference type="SUPFAM" id="SSF55785">
    <property type="entry name" value="PYP-like sensor domain (PAS domain)"/>
    <property type="match status" value="1"/>
</dbReference>
<dbReference type="SMART" id="SM00388">
    <property type="entry name" value="HisKA"/>
    <property type="match status" value="1"/>
</dbReference>
<dbReference type="InterPro" id="IPR043150">
    <property type="entry name" value="Phytochrome_PHY_sf"/>
</dbReference>
<dbReference type="Pfam" id="PF00360">
    <property type="entry name" value="PHY"/>
    <property type="match status" value="1"/>
</dbReference>
<dbReference type="Pfam" id="PF08446">
    <property type="entry name" value="PAS_2"/>
    <property type="match status" value="1"/>
</dbReference>
<dbReference type="FunFam" id="3.30.565.10:FF:000006">
    <property type="entry name" value="Sensor histidine kinase WalK"/>
    <property type="match status" value="1"/>
</dbReference>
<feature type="region of interest" description="Disordered" evidence="11">
    <location>
        <begin position="751"/>
        <end position="771"/>
    </location>
</feature>
<dbReference type="EC" id="2.7.13.3" evidence="3"/>
<feature type="domain" description="Phytochrome chromophore attachment site" evidence="12">
    <location>
        <begin position="153"/>
        <end position="311"/>
    </location>
</feature>
<dbReference type="PROSITE" id="PS50046">
    <property type="entry name" value="PHYTOCHROME_2"/>
    <property type="match status" value="1"/>
</dbReference>
<evidence type="ECO:0000256" key="10">
    <source>
        <dbReference type="ARBA" id="ARBA00023170"/>
    </source>
</evidence>
<dbReference type="EMBL" id="AKGD01000003">
    <property type="protein sequence ID" value="EIT68721.1"/>
    <property type="molecule type" value="Genomic_DNA"/>
</dbReference>
<dbReference type="Pfam" id="PF00512">
    <property type="entry name" value="HisKA"/>
    <property type="match status" value="1"/>
</dbReference>
<dbReference type="GO" id="GO:0006355">
    <property type="term" value="P:regulation of DNA-templated transcription"/>
    <property type="evidence" value="ECO:0007669"/>
    <property type="project" value="InterPro"/>
</dbReference>
<dbReference type="SMART" id="SM00387">
    <property type="entry name" value="HATPase_c"/>
    <property type="match status" value="1"/>
</dbReference>
<evidence type="ECO:0000256" key="4">
    <source>
        <dbReference type="ARBA" id="ARBA00022543"/>
    </source>
</evidence>
<dbReference type="PANTHER" id="PTHR42878">
    <property type="entry name" value="TWO-COMPONENT HISTIDINE KINASE"/>
    <property type="match status" value="1"/>
</dbReference>
<dbReference type="GO" id="GO:0009584">
    <property type="term" value="P:detection of visible light"/>
    <property type="evidence" value="ECO:0007669"/>
    <property type="project" value="InterPro"/>
</dbReference>
<sequence>MSVRPQTAVDALPQDLLDACDREPIHVPGAIQPHGYWFCLNEFALTIAQLSENVRELAGKAADELLGRPIADLLSQSSLERLHRAVTAGGLLDRPLYLGHMSVREQLMDAIVHRHDGLLILEIEPAASDDESSFGTMYPLVRSFVASLQQTESVIELCELAARETRRITGFGRVLVYRFNDEGHGHVLGESLEPGYESYLDLYFPASDIPKQARELYRSNHIRLIADAHYVPSPLVPALNPITKKPTDLRYSGLRSVSPVHVQYLKNMRTLASMSISIIVRGELWGLISCHHESARKPPFDIRTACEHLGQILSLQIEAKEERSEATHSLELRRKMVSLLSSMTDSDNFVSGLAANAEAFLGFAEASGAAIISGGRCLRLGDAPNEPAIFALVDWIGDRALEGIFSTHQLASEYDGAAALGHHIAGVLAISISQLHQHFLIWFRPEVVQTVRWAGNPAKAVDPESSSETVQRLRPRSSFESWVETVRGRSLPWRRSELEGALEFRGAILAVVLRRAEELASLAEELSRSNRELEAFSYSVSHDLRAPLRHIVGYADLLREFEGNVLSERGTRFLHNIEESAHFAGTLVDNLLSFSQMGRSALRRSDFPLRSLIDRTIADLDDETAGRDIQWHIGELPSVNADPTFLQLALRNLLSNAVKYTRKRPAAEIRIEAEDQPDYHVIHVRDNGVGFNMNYANKLFGVFQRLHRMEDFEGTGIGLANVRRIIERHDGHVWAAGEPDRGATFSFSLPKTNKNTVAGPNPPATRTVSGN</sequence>
<comment type="similarity">
    <text evidence="2">In the N-terminal section; belongs to the phytochrome family.</text>
</comment>
<dbReference type="RefSeq" id="WP_007186851.1">
    <property type="nucleotide sequence ID" value="NZ_AKGD01000003.1"/>
</dbReference>
<comment type="caution">
    <text evidence="14">The sequence shown here is derived from an EMBL/GenBank/DDBJ whole genome shotgun (WGS) entry which is preliminary data.</text>
</comment>
<evidence type="ECO:0000259" key="12">
    <source>
        <dbReference type="PROSITE" id="PS50046"/>
    </source>
</evidence>
<dbReference type="Gene3D" id="3.30.565.10">
    <property type="entry name" value="Histidine kinase-like ATPase, C-terminal domain"/>
    <property type="match status" value="1"/>
</dbReference>
<dbReference type="PATRIC" id="fig|1172194.4.peg.3799"/>
<dbReference type="PRINTS" id="PR01033">
    <property type="entry name" value="PHYTOCHROME"/>
</dbReference>
<dbReference type="InterPro" id="IPR050351">
    <property type="entry name" value="BphY/WalK/GraS-like"/>
</dbReference>
<dbReference type="Gene3D" id="1.10.287.130">
    <property type="match status" value="1"/>
</dbReference>
<accession>I8HYX7</accession>
<evidence type="ECO:0000259" key="13">
    <source>
        <dbReference type="PROSITE" id="PS50109"/>
    </source>
</evidence>
<gene>
    <name evidence="14" type="ORF">WQQ_39160</name>
</gene>
<proteinExistence type="inferred from homology"/>
<keyword evidence="15" id="KW-1185">Reference proteome</keyword>
<evidence type="ECO:0000256" key="7">
    <source>
        <dbReference type="ARBA" id="ARBA00022679"/>
    </source>
</evidence>
<evidence type="ECO:0000313" key="14">
    <source>
        <dbReference type="EMBL" id="EIT68721.1"/>
    </source>
</evidence>
<dbReference type="InterPro" id="IPR035965">
    <property type="entry name" value="PAS-like_dom_sf"/>
</dbReference>
<dbReference type="InterPro" id="IPR013515">
    <property type="entry name" value="Phytochrome_cen-reg"/>
</dbReference>
<evidence type="ECO:0000256" key="2">
    <source>
        <dbReference type="ARBA" id="ARBA00006402"/>
    </source>
</evidence>
<keyword evidence="5" id="KW-0597">Phosphoprotein</keyword>
<keyword evidence="6" id="KW-0716">Sensory transduction</keyword>
<dbReference type="InterPro" id="IPR036890">
    <property type="entry name" value="HATPase_C_sf"/>
</dbReference>
<dbReference type="GO" id="GO:0030295">
    <property type="term" value="F:protein kinase activator activity"/>
    <property type="evidence" value="ECO:0007669"/>
    <property type="project" value="TreeGrafter"/>
</dbReference>
<dbReference type="InterPro" id="IPR013654">
    <property type="entry name" value="PAS_2"/>
</dbReference>
<evidence type="ECO:0000256" key="6">
    <source>
        <dbReference type="ARBA" id="ARBA00022606"/>
    </source>
</evidence>